<dbReference type="EMBL" id="JAOVZW010000001">
    <property type="protein sequence ID" value="MCX8522755.1"/>
    <property type="molecule type" value="Genomic_DNA"/>
</dbReference>
<organism evidence="1 2">
    <name type="scientific">Chryseobacterium formosus</name>
    <dbReference type="NCBI Taxonomy" id="1537363"/>
    <lineage>
        <taxon>Bacteria</taxon>
        <taxon>Pseudomonadati</taxon>
        <taxon>Bacteroidota</taxon>
        <taxon>Flavobacteriia</taxon>
        <taxon>Flavobacteriales</taxon>
        <taxon>Weeksellaceae</taxon>
        <taxon>Chryseobacterium group</taxon>
        <taxon>Chryseobacterium</taxon>
    </lineage>
</organism>
<protein>
    <recommendedName>
        <fullName evidence="3">Bacteriocin-type signal sequence-containing protein</fullName>
    </recommendedName>
</protein>
<evidence type="ECO:0000313" key="1">
    <source>
        <dbReference type="EMBL" id="MCX8522755.1"/>
    </source>
</evidence>
<dbReference type="RefSeq" id="WP_267264075.1">
    <property type="nucleotide sequence ID" value="NZ_JAOVZW010000001.1"/>
</dbReference>
<dbReference type="InterPro" id="IPR058074">
    <property type="entry name" value="Bacteriocin-like"/>
</dbReference>
<name>A0ABT3XKU4_9FLAO</name>
<dbReference type="NCBIfam" id="NF047798">
    <property type="entry name" value="leader_Chryseo"/>
    <property type="match status" value="1"/>
</dbReference>
<accession>A0ABT3XKU4</accession>
<dbReference type="Proteomes" id="UP001073122">
    <property type="component" value="Unassembled WGS sequence"/>
</dbReference>
<evidence type="ECO:0000313" key="2">
    <source>
        <dbReference type="Proteomes" id="UP001073122"/>
    </source>
</evidence>
<reference evidence="1" key="1">
    <citation type="submission" date="2022-10" db="EMBL/GenBank/DDBJ databases">
        <title>Chryseobacterium sp. nov., a novel bacterial species.</title>
        <authorList>
            <person name="Cao Y."/>
        </authorList>
    </citation>
    <scope>NUCLEOTIDE SEQUENCE</scope>
    <source>
        <strain evidence="1">CCTCC AB2015118</strain>
    </source>
</reference>
<sequence>MKNLKKLSRQDLKSVSGGIYTQPPSVWCALGKQPVKCVDPDTGAISWQCIVNGNPMFCVRVIPV</sequence>
<gene>
    <name evidence="1" type="ORF">OF897_02320</name>
</gene>
<proteinExistence type="predicted"/>
<comment type="caution">
    <text evidence="1">The sequence shown here is derived from an EMBL/GenBank/DDBJ whole genome shotgun (WGS) entry which is preliminary data.</text>
</comment>
<keyword evidence="2" id="KW-1185">Reference proteome</keyword>
<evidence type="ECO:0008006" key="3">
    <source>
        <dbReference type="Google" id="ProtNLM"/>
    </source>
</evidence>